<comment type="similarity">
    <text evidence="1">Belongs to the FldB/FldC dehydratase alpha/beta subunit family.</text>
</comment>
<keyword evidence="4" id="KW-0411">Iron-sulfur</keyword>
<evidence type="ECO:0000256" key="2">
    <source>
        <dbReference type="ARBA" id="ARBA00022723"/>
    </source>
</evidence>
<accession>A0ABV5G3P8</accession>
<evidence type="ECO:0000313" key="6">
    <source>
        <dbReference type="EMBL" id="MFB9073551.1"/>
    </source>
</evidence>
<dbReference type="InterPro" id="IPR010327">
    <property type="entry name" value="FldB/FldC_alpha/beta"/>
</dbReference>
<evidence type="ECO:0000256" key="5">
    <source>
        <dbReference type="SAM" id="MobiDB-lite"/>
    </source>
</evidence>
<evidence type="ECO:0000256" key="1">
    <source>
        <dbReference type="ARBA" id="ARBA00005806"/>
    </source>
</evidence>
<dbReference type="EMBL" id="JBHMFI010000001">
    <property type="protein sequence ID" value="MFB9073551.1"/>
    <property type="molecule type" value="Genomic_DNA"/>
</dbReference>
<protein>
    <submittedName>
        <fullName evidence="6">2-hydroxyacyl-CoA dehydratase subunit D</fullName>
    </submittedName>
</protein>
<gene>
    <name evidence="6" type="ORF">ACFFX0_21060</name>
</gene>
<reference evidence="6 7" key="1">
    <citation type="submission" date="2024-09" db="EMBL/GenBank/DDBJ databases">
        <authorList>
            <person name="Sun Q."/>
            <person name="Mori K."/>
        </authorList>
    </citation>
    <scope>NUCLEOTIDE SEQUENCE [LARGE SCALE GENOMIC DNA]</scope>
    <source>
        <strain evidence="6 7">CCM 7609</strain>
    </source>
</reference>
<sequence length="465" mass="52710">MSADLNPSTKQSLDLSATRLVTPERPDKSNRLSSTKMGGKMVTEYWDNIFTARERGKTVVWYNGSALNPIFQAAGLEWAHGEAFSARLAAMHLEEPAQQAGAEYGYVGELCSYARTHLGCAVMTQKGADEKQNGIVGMADQEELAAKLPTPDLLVNAYAGCSTGQQWDAMTHRVFGKQMPLFNVSIPMVWGRKPDAGYLRGEEWETTPLYVEDQLKELIKFIEYQTKRPFDWDALSENMYYIKKASELRVEAMALCAQAPTPATYWDWVASIAPINFLPANQMLVDYFQRVKDEIEQRIRDNVSAVQNERYRVYFDGIMNWNKLGYLTRKFAEHDVAVVAGRYTHDSFWQEPDLIDVNRPLLGMAQHYLICPLNHGLKIMEELLLKRCDDYGIDGIAFHSTRTCRAMTNPQHILARTAERERGIKSFFFEGDVADASFYKDETLESGLVAMLESIDQQRSKALVG</sequence>
<keyword evidence="2" id="KW-0479">Metal-binding</keyword>
<comment type="caution">
    <text evidence="6">The sequence shown here is derived from an EMBL/GenBank/DDBJ whole genome shotgun (WGS) entry which is preliminary data.</text>
</comment>
<proteinExistence type="inferred from homology"/>
<dbReference type="PANTHER" id="PTHR30548:SF4">
    <property type="entry name" value="SUBUNIT OF OXYGEN-SENSITIVE 2-HYDROXYISOCAPROYL-COA DEHYDRATASE"/>
    <property type="match status" value="1"/>
</dbReference>
<evidence type="ECO:0000256" key="3">
    <source>
        <dbReference type="ARBA" id="ARBA00023004"/>
    </source>
</evidence>
<dbReference type="RefSeq" id="WP_378043039.1">
    <property type="nucleotide sequence ID" value="NZ_JBHLWH010000042.1"/>
</dbReference>
<keyword evidence="7" id="KW-1185">Reference proteome</keyword>
<feature type="compositionally biased region" description="Polar residues" evidence="5">
    <location>
        <begin position="1"/>
        <end position="15"/>
    </location>
</feature>
<dbReference type="Pfam" id="PF06050">
    <property type="entry name" value="HGD-D"/>
    <property type="match status" value="1"/>
</dbReference>
<evidence type="ECO:0000256" key="4">
    <source>
        <dbReference type="ARBA" id="ARBA00023014"/>
    </source>
</evidence>
<organism evidence="6 7">
    <name type="scientific">Citricoccus parietis</name>
    <dbReference type="NCBI Taxonomy" id="592307"/>
    <lineage>
        <taxon>Bacteria</taxon>
        <taxon>Bacillati</taxon>
        <taxon>Actinomycetota</taxon>
        <taxon>Actinomycetes</taxon>
        <taxon>Micrococcales</taxon>
        <taxon>Micrococcaceae</taxon>
        <taxon>Citricoccus</taxon>
    </lineage>
</organism>
<evidence type="ECO:0000313" key="7">
    <source>
        <dbReference type="Proteomes" id="UP001589575"/>
    </source>
</evidence>
<dbReference type="Gene3D" id="3.40.50.11900">
    <property type="match status" value="1"/>
</dbReference>
<dbReference type="Proteomes" id="UP001589575">
    <property type="component" value="Unassembled WGS sequence"/>
</dbReference>
<keyword evidence="3" id="KW-0408">Iron</keyword>
<feature type="region of interest" description="Disordered" evidence="5">
    <location>
        <begin position="1"/>
        <end position="35"/>
    </location>
</feature>
<dbReference type="PANTHER" id="PTHR30548">
    <property type="entry name" value="2-HYDROXYGLUTARYL-COA DEHYDRATASE, D-COMPONENT-RELATED"/>
    <property type="match status" value="1"/>
</dbReference>
<name>A0ABV5G3P8_9MICC</name>